<reference evidence="3" key="1">
    <citation type="submission" date="2023-07" db="EMBL/GenBank/DDBJ databases">
        <title>Whole genome shotgun sequence of Streptomyces spororaveus NBRC 15456.</title>
        <authorList>
            <person name="Komaki H."/>
            <person name="Tamura T."/>
        </authorList>
    </citation>
    <scope>NUCLEOTIDE SEQUENCE [LARGE SCALE GENOMIC DNA]</scope>
    <source>
        <strain evidence="3">NBRC 15456</strain>
    </source>
</reference>
<dbReference type="RefSeq" id="WP_202200423.1">
    <property type="nucleotide sequence ID" value="NZ_BAAATO010000016.1"/>
</dbReference>
<dbReference type="Proteomes" id="UP000608522">
    <property type="component" value="Unassembled WGS sequence"/>
</dbReference>
<feature type="domain" description="AB hydrolase-1" evidence="1">
    <location>
        <begin position="15"/>
        <end position="249"/>
    </location>
</feature>
<dbReference type="PANTHER" id="PTHR43798">
    <property type="entry name" value="MONOACYLGLYCEROL LIPASE"/>
    <property type="match status" value="1"/>
</dbReference>
<keyword evidence="3" id="KW-1185">Reference proteome</keyword>
<proteinExistence type="predicted"/>
<dbReference type="InterPro" id="IPR029058">
    <property type="entry name" value="AB_hydrolase_fold"/>
</dbReference>
<dbReference type="EMBL" id="BNED01000005">
    <property type="protein sequence ID" value="GHI78686.1"/>
    <property type="molecule type" value="Genomic_DNA"/>
</dbReference>
<dbReference type="PRINTS" id="PR00111">
    <property type="entry name" value="ABHYDROLASE"/>
</dbReference>
<name>A0ABQ3TE82_9ACTN</name>
<comment type="caution">
    <text evidence="2">The sequence shown here is derived from an EMBL/GenBank/DDBJ whole genome shotgun (WGS) entry which is preliminary data.</text>
</comment>
<gene>
    <name evidence="2" type="primary">pcaD</name>
    <name evidence="2" type="ORF">Sspor_42470</name>
</gene>
<sequence length="259" mass="27740">MNQLSVRSSGSGPAVLWIHGYTMDSSTWEPLWELLPGWRHIGVDLPGHGGSDPIPAGLTLPALARQIAGIVRAEQAHRIVSLSYGSSVALQLAIDEPELVHALVAAAPTLAGAAPDADARRRYQQLMMLKPLAGPGEQMADLWMASPPDIFRGAEGHPELRAALRSVIVRHSWAELDSGAMMTLSAHRHTTADLARIQARTLVFIGDEDMPAFVRNAELLRDNVADCEVVTLPRSGHLPLLERPEAVAADLAAHLLGAG</sequence>
<evidence type="ECO:0000313" key="3">
    <source>
        <dbReference type="Proteomes" id="UP000608522"/>
    </source>
</evidence>
<dbReference type="SUPFAM" id="SSF53474">
    <property type="entry name" value="alpha/beta-Hydrolases"/>
    <property type="match status" value="1"/>
</dbReference>
<dbReference type="InterPro" id="IPR050266">
    <property type="entry name" value="AB_hydrolase_sf"/>
</dbReference>
<dbReference type="PANTHER" id="PTHR43798:SF33">
    <property type="entry name" value="HYDROLASE, PUTATIVE (AFU_ORTHOLOGUE AFUA_2G14860)-RELATED"/>
    <property type="match status" value="1"/>
</dbReference>
<dbReference type="Pfam" id="PF12697">
    <property type="entry name" value="Abhydrolase_6"/>
    <property type="match status" value="1"/>
</dbReference>
<organism evidence="2 3">
    <name type="scientific">Streptomyces spororaveus</name>
    <dbReference type="NCBI Taxonomy" id="284039"/>
    <lineage>
        <taxon>Bacteria</taxon>
        <taxon>Bacillati</taxon>
        <taxon>Actinomycetota</taxon>
        <taxon>Actinomycetes</taxon>
        <taxon>Kitasatosporales</taxon>
        <taxon>Streptomycetaceae</taxon>
        <taxon>Streptomyces</taxon>
    </lineage>
</organism>
<dbReference type="InterPro" id="IPR000073">
    <property type="entry name" value="AB_hydrolase_1"/>
</dbReference>
<accession>A0ABQ3TE82</accession>
<evidence type="ECO:0000259" key="1">
    <source>
        <dbReference type="Pfam" id="PF12697"/>
    </source>
</evidence>
<protein>
    <submittedName>
        <fullName evidence="2">3-oxoadipate enol-lactonase</fullName>
    </submittedName>
</protein>
<evidence type="ECO:0000313" key="2">
    <source>
        <dbReference type="EMBL" id="GHI78686.1"/>
    </source>
</evidence>
<dbReference type="Gene3D" id="3.40.50.1820">
    <property type="entry name" value="alpha/beta hydrolase"/>
    <property type="match status" value="1"/>
</dbReference>